<dbReference type="Proteomes" id="UP001055101">
    <property type="component" value="Unassembled WGS sequence"/>
</dbReference>
<dbReference type="EMBL" id="BPRA01000006">
    <property type="protein sequence ID" value="GJE54848.1"/>
    <property type="molecule type" value="Genomic_DNA"/>
</dbReference>
<evidence type="ECO:0000313" key="3">
    <source>
        <dbReference type="Proteomes" id="UP001055101"/>
    </source>
</evidence>
<reference evidence="2" key="2">
    <citation type="submission" date="2021-08" db="EMBL/GenBank/DDBJ databases">
        <authorList>
            <person name="Tani A."/>
            <person name="Ola A."/>
            <person name="Ogura Y."/>
            <person name="Katsura K."/>
            <person name="Hayashi T."/>
        </authorList>
    </citation>
    <scope>NUCLEOTIDE SEQUENCE</scope>
    <source>
        <strain evidence="2">DSM 23674</strain>
    </source>
</reference>
<reference evidence="2" key="1">
    <citation type="journal article" date="2021" name="Front. Microbiol.">
        <title>Comprehensive Comparative Genomics and Phenotyping of Methylobacterium Species.</title>
        <authorList>
            <person name="Alessa O."/>
            <person name="Ogura Y."/>
            <person name="Fujitani Y."/>
            <person name="Takami H."/>
            <person name="Hayashi T."/>
            <person name="Sahin N."/>
            <person name="Tani A."/>
        </authorList>
    </citation>
    <scope>NUCLEOTIDE SEQUENCE</scope>
    <source>
        <strain evidence="2">DSM 23674</strain>
    </source>
</reference>
<keyword evidence="3" id="KW-1185">Reference proteome</keyword>
<name>A0ABQ4TLZ8_9HYPH</name>
<sequence length="92" mass="10053">MGSSDLGAPTAIQQLQSRQRTTLIVGTENNPSENAISDDPRGDEGHTLPHLFECEGRLLLNKTGISDSLVFSRQHSMSFVQAEAEDTIKISR</sequence>
<evidence type="ECO:0000256" key="1">
    <source>
        <dbReference type="SAM" id="MobiDB-lite"/>
    </source>
</evidence>
<feature type="region of interest" description="Disordered" evidence="1">
    <location>
        <begin position="1"/>
        <end position="20"/>
    </location>
</feature>
<comment type="caution">
    <text evidence="2">The sequence shown here is derived from an EMBL/GenBank/DDBJ whole genome shotgun (WGS) entry which is preliminary data.</text>
</comment>
<proteinExistence type="predicted"/>
<gene>
    <name evidence="2" type="ORF">EKPJFOCH_1333</name>
</gene>
<organism evidence="2 3">
    <name type="scientific">Methylobacterium thuringiense</name>
    <dbReference type="NCBI Taxonomy" id="1003091"/>
    <lineage>
        <taxon>Bacteria</taxon>
        <taxon>Pseudomonadati</taxon>
        <taxon>Pseudomonadota</taxon>
        <taxon>Alphaproteobacteria</taxon>
        <taxon>Hyphomicrobiales</taxon>
        <taxon>Methylobacteriaceae</taxon>
        <taxon>Methylobacterium</taxon>
    </lineage>
</organism>
<evidence type="ECO:0000313" key="2">
    <source>
        <dbReference type="EMBL" id="GJE54848.1"/>
    </source>
</evidence>
<protein>
    <submittedName>
        <fullName evidence="2">Uncharacterized protein</fullName>
    </submittedName>
</protein>
<feature type="compositionally biased region" description="Polar residues" evidence="1">
    <location>
        <begin position="11"/>
        <end position="20"/>
    </location>
</feature>
<accession>A0ABQ4TLZ8</accession>